<dbReference type="AlphaFoldDB" id="A0A2T0SP36"/>
<organism evidence="9 10">
    <name type="scientific">Umezawaea tangerina</name>
    <dbReference type="NCBI Taxonomy" id="84725"/>
    <lineage>
        <taxon>Bacteria</taxon>
        <taxon>Bacillati</taxon>
        <taxon>Actinomycetota</taxon>
        <taxon>Actinomycetes</taxon>
        <taxon>Pseudonocardiales</taxon>
        <taxon>Pseudonocardiaceae</taxon>
        <taxon>Umezawaea</taxon>
    </lineage>
</organism>
<dbReference type="EMBL" id="PVTF01000014">
    <property type="protein sequence ID" value="PRY35133.1"/>
    <property type="molecule type" value="Genomic_DNA"/>
</dbReference>
<dbReference type="Pfam" id="PF08240">
    <property type="entry name" value="ADH_N"/>
    <property type="match status" value="1"/>
</dbReference>
<comment type="cofactor">
    <cofactor evidence="1 7">
        <name>Zn(2+)</name>
        <dbReference type="ChEBI" id="CHEBI:29105"/>
    </cofactor>
</comment>
<dbReference type="PROSITE" id="PS00059">
    <property type="entry name" value="ADH_ZINC"/>
    <property type="match status" value="1"/>
</dbReference>
<keyword evidence="5" id="KW-0560">Oxidoreductase</keyword>
<comment type="caution">
    <text evidence="9">The sequence shown here is derived from an EMBL/GenBank/DDBJ whole genome shotgun (WGS) entry which is preliminary data.</text>
</comment>
<dbReference type="InterPro" id="IPR002328">
    <property type="entry name" value="ADH_Zn_CS"/>
</dbReference>
<dbReference type="InterPro" id="IPR036291">
    <property type="entry name" value="NAD(P)-bd_dom_sf"/>
</dbReference>
<reference evidence="9 10" key="1">
    <citation type="submission" date="2018-03" db="EMBL/GenBank/DDBJ databases">
        <title>Genomic Encyclopedia of Archaeal and Bacterial Type Strains, Phase II (KMG-II): from individual species to whole genera.</title>
        <authorList>
            <person name="Goeker M."/>
        </authorList>
    </citation>
    <scope>NUCLEOTIDE SEQUENCE [LARGE SCALE GENOMIC DNA]</scope>
    <source>
        <strain evidence="9 10">DSM 44720</strain>
    </source>
</reference>
<evidence type="ECO:0000256" key="6">
    <source>
        <dbReference type="ARBA" id="ARBA00023027"/>
    </source>
</evidence>
<dbReference type="InterPro" id="IPR013149">
    <property type="entry name" value="ADH-like_C"/>
</dbReference>
<dbReference type="SUPFAM" id="SSF51735">
    <property type="entry name" value="NAD(P)-binding Rossmann-fold domains"/>
    <property type="match status" value="1"/>
</dbReference>
<dbReference type="InterPro" id="IPR011032">
    <property type="entry name" value="GroES-like_sf"/>
</dbReference>
<protein>
    <submittedName>
        <fullName evidence="9">S-(Hydroxymethyl)mycothiol dehydrogenase</fullName>
    </submittedName>
</protein>
<dbReference type="FunFam" id="3.40.50.720:FF:000003">
    <property type="entry name" value="S-(hydroxymethyl)glutathione dehydrogenase"/>
    <property type="match status" value="1"/>
</dbReference>
<keyword evidence="4 7" id="KW-0862">Zinc</keyword>
<dbReference type="InterPro" id="IPR017816">
    <property type="entry name" value="MycoS_dep_FDH"/>
</dbReference>
<dbReference type="Pfam" id="PF00107">
    <property type="entry name" value="ADH_zinc_N"/>
    <property type="match status" value="1"/>
</dbReference>
<dbReference type="Proteomes" id="UP000239494">
    <property type="component" value="Unassembled WGS sequence"/>
</dbReference>
<gene>
    <name evidence="9" type="ORF">CLV43_11451</name>
</gene>
<comment type="similarity">
    <text evidence="2 7">Belongs to the zinc-containing alcohol dehydrogenase family.</text>
</comment>
<dbReference type="InterPro" id="IPR020843">
    <property type="entry name" value="ER"/>
</dbReference>
<sequence>MSQTAKAVVALGKGRPVEVRDVIVPDPGPGEVTVRVQASGVCHTDLHYRDGVIGDKFPYLLGHEASGVVDRIGPGVHNVAPGDFVILNWRAVCGRCRPCRRGNPTACVDDFVADQQMTLATGEPLGAALGIGAFSELTLVHSGQCTPVDPRVDPAVAGLLGCGVMSGLGAAMNTGGVTRGDSVAVIGVGGVGGAAVAGAKLAGATRIIAVDVDERKLAHAKGFGATDLVDARKTDDVVAAIRALTDGLGADVVIDAAGFPETWRQAFYSRALGGTFVLVARPDAGMRLEMPLLDTFLRGGVYKTSWYGDCLPSRDFPALVDLHLQGNLPLERFVTERISLADVEEAFVSMRRGDVLRSVVEMG</sequence>
<accession>A0A2T0SP36</accession>
<dbReference type="SUPFAM" id="SSF50129">
    <property type="entry name" value="GroES-like"/>
    <property type="match status" value="2"/>
</dbReference>
<keyword evidence="6" id="KW-0520">NAD</keyword>
<evidence type="ECO:0000313" key="10">
    <source>
        <dbReference type="Proteomes" id="UP000239494"/>
    </source>
</evidence>
<evidence type="ECO:0000313" key="9">
    <source>
        <dbReference type="EMBL" id="PRY35133.1"/>
    </source>
</evidence>
<evidence type="ECO:0000256" key="7">
    <source>
        <dbReference type="RuleBase" id="RU361277"/>
    </source>
</evidence>
<dbReference type="GO" id="GO:0005829">
    <property type="term" value="C:cytosol"/>
    <property type="evidence" value="ECO:0007669"/>
    <property type="project" value="TreeGrafter"/>
</dbReference>
<name>A0A2T0SP36_9PSEU</name>
<keyword evidence="10" id="KW-1185">Reference proteome</keyword>
<dbReference type="PANTHER" id="PTHR43880:SF12">
    <property type="entry name" value="ALCOHOL DEHYDROGENASE CLASS-3"/>
    <property type="match status" value="1"/>
</dbReference>
<evidence type="ECO:0000256" key="4">
    <source>
        <dbReference type="ARBA" id="ARBA00022833"/>
    </source>
</evidence>
<dbReference type="GO" id="GO:0008270">
    <property type="term" value="F:zinc ion binding"/>
    <property type="evidence" value="ECO:0007669"/>
    <property type="project" value="InterPro"/>
</dbReference>
<dbReference type="InterPro" id="IPR013154">
    <property type="entry name" value="ADH-like_N"/>
</dbReference>
<evidence type="ECO:0000256" key="5">
    <source>
        <dbReference type="ARBA" id="ARBA00023002"/>
    </source>
</evidence>
<feature type="domain" description="Enoyl reductase (ER)" evidence="8">
    <location>
        <begin position="14"/>
        <end position="360"/>
    </location>
</feature>
<dbReference type="SMART" id="SM00829">
    <property type="entry name" value="PKS_ER"/>
    <property type="match status" value="1"/>
</dbReference>
<dbReference type="PANTHER" id="PTHR43880">
    <property type="entry name" value="ALCOHOL DEHYDROGENASE"/>
    <property type="match status" value="1"/>
</dbReference>
<evidence type="ECO:0000256" key="1">
    <source>
        <dbReference type="ARBA" id="ARBA00001947"/>
    </source>
</evidence>
<dbReference type="Gene3D" id="3.40.50.720">
    <property type="entry name" value="NAD(P)-binding Rossmann-like Domain"/>
    <property type="match status" value="1"/>
</dbReference>
<keyword evidence="3 7" id="KW-0479">Metal-binding</keyword>
<evidence type="ECO:0000256" key="3">
    <source>
        <dbReference type="ARBA" id="ARBA00022723"/>
    </source>
</evidence>
<proteinExistence type="inferred from homology"/>
<dbReference type="OrthoDB" id="334894at2"/>
<dbReference type="GO" id="GO:0046294">
    <property type="term" value="P:formaldehyde catabolic process"/>
    <property type="evidence" value="ECO:0007669"/>
    <property type="project" value="TreeGrafter"/>
</dbReference>
<evidence type="ECO:0000259" key="8">
    <source>
        <dbReference type="SMART" id="SM00829"/>
    </source>
</evidence>
<dbReference type="GO" id="GO:0051903">
    <property type="term" value="F:S-(hydroxymethyl)glutathione dehydrogenase [NAD(P)+] activity"/>
    <property type="evidence" value="ECO:0007669"/>
    <property type="project" value="TreeGrafter"/>
</dbReference>
<dbReference type="NCBIfam" id="TIGR03451">
    <property type="entry name" value="mycoS_dep_FDH"/>
    <property type="match status" value="1"/>
</dbReference>
<evidence type="ECO:0000256" key="2">
    <source>
        <dbReference type="ARBA" id="ARBA00008072"/>
    </source>
</evidence>
<dbReference type="Gene3D" id="3.90.180.10">
    <property type="entry name" value="Medium-chain alcohol dehydrogenases, catalytic domain"/>
    <property type="match status" value="1"/>
</dbReference>
<dbReference type="RefSeq" id="WP_106193572.1">
    <property type="nucleotide sequence ID" value="NZ_PVTF01000014.1"/>
</dbReference>